<dbReference type="EMBL" id="JABSTQ010011517">
    <property type="protein sequence ID" value="KAG0410484.1"/>
    <property type="molecule type" value="Genomic_DNA"/>
</dbReference>
<evidence type="ECO:0000313" key="1">
    <source>
        <dbReference type="EMBL" id="KAG0410484.1"/>
    </source>
</evidence>
<sequence>MRRAPAVPSTLTTTASSFFATMLDCTCGTAVGVFRRSHGSGGFWSRGADPGGARPSLPARICVTSERGQRQQQQPFVAVLQLCVCLRVLTSGPSLVGVPLSDGPGFGFVRLAGGAEGRARGAFSANSSREEDRRALEAFPALAQPFLKPVRMPSPKQEAPVGGTHDEGATAVRHFRTPRAAKEGKKKGGPSTHAGAGRGARAALRHAGSLALLPKRC</sequence>
<protein>
    <submittedName>
        <fullName evidence="1">Uncharacterized protein</fullName>
    </submittedName>
</protein>
<reference evidence="1 2" key="1">
    <citation type="journal article" date="2020" name="Cell">
        <title>Large-Scale Comparative Analyses of Tick Genomes Elucidate Their Genetic Diversity and Vector Capacities.</title>
        <authorList>
            <consortium name="Tick Genome and Microbiome Consortium (TIGMIC)"/>
            <person name="Jia N."/>
            <person name="Wang J."/>
            <person name="Shi W."/>
            <person name="Du L."/>
            <person name="Sun Y."/>
            <person name="Zhan W."/>
            <person name="Jiang J.F."/>
            <person name="Wang Q."/>
            <person name="Zhang B."/>
            <person name="Ji P."/>
            <person name="Bell-Sakyi L."/>
            <person name="Cui X.M."/>
            <person name="Yuan T.T."/>
            <person name="Jiang B.G."/>
            <person name="Yang W.F."/>
            <person name="Lam T.T."/>
            <person name="Chang Q.C."/>
            <person name="Ding S.J."/>
            <person name="Wang X.J."/>
            <person name="Zhu J.G."/>
            <person name="Ruan X.D."/>
            <person name="Zhao L."/>
            <person name="Wei J.T."/>
            <person name="Ye R.Z."/>
            <person name="Que T.C."/>
            <person name="Du C.H."/>
            <person name="Zhou Y.H."/>
            <person name="Cheng J.X."/>
            <person name="Dai P.F."/>
            <person name="Guo W.B."/>
            <person name="Han X.H."/>
            <person name="Huang E.J."/>
            <person name="Li L.F."/>
            <person name="Wei W."/>
            <person name="Gao Y.C."/>
            <person name="Liu J.Z."/>
            <person name="Shao H.Z."/>
            <person name="Wang X."/>
            <person name="Wang C.C."/>
            <person name="Yang T.C."/>
            <person name="Huo Q.B."/>
            <person name="Li W."/>
            <person name="Chen H.Y."/>
            <person name="Chen S.E."/>
            <person name="Zhou L.G."/>
            <person name="Ni X.B."/>
            <person name="Tian J.H."/>
            <person name="Sheng Y."/>
            <person name="Liu T."/>
            <person name="Pan Y.S."/>
            <person name="Xia L.Y."/>
            <person name="Li J."/>
            <person name="Zhao F."/>
            <person name="Cao W.C."/>
        </authorList>
    </citation>
    <scope>NUCLEOTIDE SEQUENCE [LARGE SCALE GENOMIC DNA]</scope>
    <source>
        <tissue evidence="1">Larvae</tissue>
    </source>
</reference>
<comment type="caution">
    <text evidence="1">The sequence shown here is derived from an EMBL/GenBank/DDBJ whole genome shotgun (WGS) entry which is preliminary data.</text>
</comment>
<proteinExistence type="predicted"/>
<name>A0AC60NTT8_IXOPE</name>
<keyword evidence="2" id="KW-1185">Reference proteome</keyword>
<organism evidence="1 2">
    <name type="scientific">Ixodes persulcatus</name>
    <name type="common">Taiga tick</name>
    <dbReference type="NCBI Taxonomy" id="34615"/>
    <lineage>
        <taxon>Eukaryota</taxon>
        <taxon>Metazoa</taxon>
        <taxon>Ecdysozoa</taxon>
        <taxon>Arthropoda</taxon>
        <taxon>Chelicerata</taxon>
        <taxon>Arachnida</taxon>
        <taxon>Acari</taxon>
        <taxon>Parasitiformes</taxon>
        <taxon>Ixodida</taxon>
        <taxon>Ixodoidea</taxon>
        <taxon>Ixodidae</taxon>
        <taxon>Ixodinae</taxon>
        <taxon>Ixodes</taxon>
    </lineage>
</organism>
<gene>
    <name evidence="1" type="ORF">HPB47_012407</name>
</gene>
<accession>A0AC60NTT8</accession>
<evidence type="ECO:0000313" key="2">
    <source>
        <dbReference type="Proteomes" id="UP000805193"/>
    </source>
</evidence>
<dbReference type="Proteomes" id="UP000805193">
    <property type="component" value="Unassembled WGS sequence"/>
</dbReference>